<keyword evidence="7" id="KW-1185">Reference proteome</keyword>
<keyword evidence="2" id="KW-0863">Zinc-finger</keyword>
<dbReference type="PANTHER" id="PTHR46235:SF3">
    <property type="entry name" value="PHD FINGER-CONTAINING PROTEIN DDB_G0268158"/>
    <property type="match status" value="1"/>
</dbReference>
<feature type="domain" description="RFTS" evidence="5">
    <location>
        <begin position="19"/>
        <end position="142"/>
    </location>
</feature>
<evidence type="ECO:0000256" key="2">
    <source>
        <dbReference type="ARBA" id="ARBA00022771"/>
    </source>
</evidence>
<comment type="caution">
    <text evidence="6">The sequence shown here is derived from an EMBL/GenBank/DDBJ whole genome shotgun (WGS) entry which is preliminary data.</text>
</comment>
<evidence type="ECO:0000256" key="3">
    <source>
        <dbReference type="ARBA" id="ARBA00022833"/>
    </source>
</evidence>
<accession>A0A835RFD0</accession>
<dbReference type="GO" id="GO:0005634">
    <property type="term" value="C:nucleus"/>
    <property type="evidence" value="ECO:0007669"/>
    <property type="project" value="UniProtKB-SubCell"/>
</dbReference>
<dbReference type="InterPro" id="IPR013083">
    <property type="entry name" value="Znf_RING/FYVE/PHD"/>
</dbReference>
<dbReference type="PANTHER" id="PTHR46235">
    <property type="entry name" value="PHD FINGER-CONTAINING PROTEIN DDB_G0268158"/>
    <property type="match status" value="1"/>
</dbReference>
<dbReference type="EMBL" id="JADCNL010000002">
    <property type="protein sequence ID" value="KAG0491270.1"/>
    <property type="molecule type" value="Genomic_DNA"/>
</dbReference>
<keyword evidence="2" id="KW-0479">Metal-binding</keyword>
<dbReference type="InterPro" id="IPR022702">
    <property type="entry name" value="Cytosine_MeTrfase1_RFD"/>
</dbReference>
<gene>
    <name evidence="6" type="ORF">HPP92_004668</name>
</gene>
<name>A0A835RFD0_VANPL</name>
<dbReference type="GO" id="GO:0008270">
    <property type="term" value="F:zinc ion binding"/>
    <property type="evidence" value="ECO:0007669"/>
    <property type="project" value="UniProtKB-KW"/>
</dbReference>
<sequence length="552" mass="61413">MEEEYWMALSEDEEEAVPNSITNYHFEDKDGAPITFSILPLILDDAENAEAPRQQVSVRGTTDGGLQSVFKGVIAWKLSLDEENPQVSVLSKENKWIKLEKPKKSFEECIRPVLITIHLLHLSKKNPEASIKSSWEHLRHVLGPFDDRPFDLSDHVQLVKLYMDRDESLSNSQVLQTVERTPKMLLVRPFIIDDELEYGIDVDKGNGDESEDESDLFDSVCSICDNGGELLCCEGRCLRSFHATKRAGEDSDCASLGLTRTQVDAMQNFLCKNCQLKKHQCFACGKLGSSDKSGSAEEISFEDIEGEDIIQRAWEGLLPNRILIYCMKHDIDNELGTPARDHIIFPESLDKKRERDQLKPKLNKDKQASDSVTGDINLAKHVKKIEKKAADGSHKLKIAKAFSKQSIDSSQPTWKASMKVAKSALEKVESKEIVKSALTKMEELKLKIGRASIDKTKVSDSAVNVHGKLKNSAPKIPDEIRKDVLALVEEESSSLTMEDIKKTLLMPSTHASSAGQIDKSITLGKVEGAIEAVRTALEKLDAGGNVEDARAV</sequence>
<dbReference type="Pfam" id="PF12047">
    <property type="entry name" value="DNMT1-RFD"/>
    <property type="match status" value="1"/>
</dbReference>
<keyword evidence="3" id="KW-0862">Zinc</keyword>
<keyword evidence="4" id="KW-0539">Nucleus</keyword>
<dbReference type="InterPro" id="IPR011011">
    <property type="entry name" value="Znf_FYVE_PHD"/>
</dbReference>
<comment type="subcellular location">
    <subcellularLocation>
        <location evidence="1">Nucleus</location>
    </subcellularLocation>
</comment>
<evidence type="ECO:0000313" key="6">
    <source>
        <dbReference type="EMBL" id="KAG0491270.1"/>
    </source>
</evidence>
<evidence type="ECO:0000313" key="7">
    <source>
        <dbReference type="Proteomes" id="UP000636800"/>
    </source>
</evidence>
<dbReference type="SUPFAM" id="SSF57903">
    <property type="entry name" value="FYVE/PHD zinc finger"/>
    <property type="match status" value="1"/>
</dbReference>
<organism evidence="6 7">
    <name type="scientific">Vanilla planifolia</name>
    <name type="common">Vanilla</name>
    <dbReference type="NCBI Taxonomy" id="51239"/>
    <lineage>
        <taxon>Eukaryota</taxon>
        <taxon>Viridiplantae</taxon>
        <taxon>Streptophyta</taxon>
        <taxon>Embryophyta</taxon>
        <taxon>Tracheophyta</taxon>
        <taxon>Spermatophyta</taxon>
        <taxon>Magnoliopsida</taxon>
        <taxon>Liliopsida</taxon>
        <taxon>Asparagales</taxon>
        <taxon>Orchidaceae</taxon>
        <taxon>Vanilloideae</taxon>
        <taxon>Vanilleae</taxon>
        <taxon>Vanilla</taxon>
    </lineage>
</organism>
<reference evidence="6 7" key="1">
    <citation type="journal article" date="2020" name="Nat. Food">
        <title>A phased Vanilla planifolia genome enables genetic improvement of flavour and production.</title>
        <authorList>
            <person name="Hasing T."/>
            <person name="Tang H."/>
            <person name="Brym M."/>
            <person name="Khazi F."/>
            <person name="Huang T."/>
            <person name="Chambers A.H."/>
        </authorList>
    </citation>
    <scope>NUCLEOTIDE SEQUENCE [LARGE SCALE GENOMIC DNA]</scope>
    <source>
        <tissue evidence="6">Leaf</tissue>
    </source>
</reference>
<evidence type="ECO:0000256" key="4">
    <source>
        <dbReference type="ARBA" id="ARBA00023242"/>
    </source>
</evidence>
<evidence type="ECO:0000259" key="5">
    <source>
        <dbReference type="Pfam" id="PF12047"/>
    </source>
</evidence>
<dbReference type="Gene3D" id="3.30.40.10">
    <property type="entry name" value="Zinc/RING finger domain, C3HC4 (zinc finger)"/>
    <property type="match status" value="1"/>
</dbReference>
<dbReference type="Proteomes" id="UP000636800">
    <property type="component" value="Chromosome 2"/>
</dbReference>
<protein>
    <recommendedName>
        <fullName evidence="5">RFTS domain-containing protein</fullName>
    </recommendedName>
</protein>
<evidence type="ECO:0000256" key="1">
    <source>
        <dbReference type="ARBA" id="ARBA00004123"/>
    </source>
</evidence>
<proteinExistence type="predicted"/>
<dbReference type="AlphaFoldDB" id="A0A835RFD0"/>